<name>A0A5J4PUX2_9ZZZZ</name>
<reference evidence="2" key="1">
    <citation type="submission" date="2019-03" db="EMBL/GenBank/DDBJ databases">
        <title>Single cell metagenomics reveals metabolic interactions within the superorganism composed of flagellate Streblomastix strix and complex community of Bacteroidetes bacteria on its surface.</title>
        <authorList>
            <person name="Treitli S.C."/>
            <person name="Kolisko M."/>
            <person name="Husnik F."/>
            <person name="Keeling P."/>
            <person name="Hampl V."/>
        </authorList>
    </citation>
    <scope>NUCLEOTIDE SEQUENCE</scope>
    <source>
        <strain evidence="2">STM</strain>
    </source>
</reference>
<dbReference type="EMBL" id="SNRY01006457">
    <property type="protein sequence ID" value="KAA6312548.1"/>
    <property type="molecule type" value="Genomic_DNA"/>
</dbReference>
<gene>
    <name evidence="2" type="ORF">EZS27_036537</name>
</gene>
<evidence type="ECO:0000313" key="2">
    <source>
        <dbReference type="EMBL" id="KAA6312548.1"/>
    </source>
</evidence>
<feature type="non-terminal residue" evidence="2">
    <location>
        <position position="1"/>
    </location>
</feature>
<feature type="transmembrane region" description="Helical" evidence="1">
    <location>
        <begin position="164"/>
        <end position="185"/>
    </location>
</feature>
<protein>
    <submittedName>
        <fullName evidence="2">Uncharacterized protein</fullName>
    </submittedName>
</protein>
<feature type="transmembrane region" description="Helical" evidence="1">
    <location>
        <begin position="12"/>
        <end position="35"/>
    </location>
</feature>
<comment type="caution">
    <text evidence="2">The sequence shown here is derived from an EMBL/GenBank/DDBJ whole genome shotgun (WGS) entry which is preliminary data.</text>
</comment>
<proteinExistence type="predicted"/>
<keyword evidence="1" id="KW-1133">Transmembrane helix</keyword>
<evidence type="ECO:0000256" key="1">
    <source>
        <dbReference type="SAM" id="Phobius"/>
    </source>
</evidence>
<accession>A0A5J4PUX2</accession>
<sequence>DNTGFKMARDGNWIVGVGMWTSTAILAPIGAFLTYKSNNDSVMLNADLYSGWIKRIVGIRSTRNLIRKDVIISDPDYRETADELRILTAQCERYIQIQHLKSVSNYIELWIDNKPDEEMLVINKQLEDVIEVMSNAVSPVLLNAVNKYPVIPVHAHVRPFRNRWLNVTAGAILPVGLFFYFRIWLFRVRLYKDLKLVIKTNEDIQTIIQKITDDGRY</sequence>
<keyword evidence="1" id="KW-0812">Transmembrane</keyword>
<dbReference type="AlphaFoldDB" id="A0A5J4PUX2"/>
<organism evidence="2">
    <name type="scientific">termite gut metagenome</name>
    <dbReference type="NCBI Taxonomy" id="433724"/>
    <lineage>
        <taxon>unclassified sequences</taxon>
        <taxon>metagenomes</taxon>
        <taxon>organismal metagenomes</taxon>
    </lineage>
</organism>
<keyword evidence="1" id="KW-0472">Membrane</keyword>